<dbReference type="AlphaFoldDB" id="A0A3D8IP86"/>
<feature type="transmembrane region" description="Helical" evidence="1">
    <location>
        <begin position="33"/>
        <end position="52"/>
    </location>
</feature>
<dbReference type="Proteomes" id="UP000256514">
    <property type="component" value="Unassembled WGS sequence"/>
</dbReference>
<organism evidence="2 3">
    <name type="scientific">Helicobacter equorum</name>
    <dbReference type="NCBI Taxonomy" id="361872"/>
    <lineage>
        <taxon>Bacteria</taxon>
        <taxon>Pseudomonadati</taxon>
        <taxon>Campylobacterota</taxon>
        <taxon>Epsilonproteobacteria</taxon>
        <taxon>Campylobacterales</taxon>
        <taxon>Helicobacteraceae</taxon>
        <taxon>Helicobacter</taxon>
    </lineage>
</organism>
<dbReference type="OrthoDB" id="5329166at2"/>
<keyword evidence="1" id="KW-0472">Membrane</keyword>
<proteinExistence type="predicted"/>
<reference evidence="2 3" key="1">
    <citation type="submission" date="2018-04" db="EMBL/GenBank/DDBJ databases">
        <title>Novel Campyloabacter and Helicobacter Species and Strains.</title>
        <authorList>
            <person name="Mannion A.J."/>
            <person name="Shen Z."/>
            <person name="Fox J.G."/>
        </authorList>
    </citation>
    <scope>NUCLEOTIDE SEQUENCE [LARGE SCALE GENOMIC DNA]</scope>
    <source>
        <strain evidence="2 3">MIT 12-6600</strain>
    </source>
</reference>
<feature type="transmembrane region" description="Helical" evidence="1">
    <location>
        <begin position="6"/>
        <end position="21"/>
    </location>
</feature>
<protein>
    <submittedName>
        <fullName evidence="2">Uncharacterized protein</fullName>
    </submittedName>
</protein>
<comment type="caution">
    <text evidence="2">The sequence shown here is derived from an EMBL/GenBank/DDBJ whole genome shotgun (WGS) entry which is preliminary data.</text>
</comment>
<keyword evidence="3" id="KW-1185">Reference proteome</keyword>
<keyword evidence="1" id="KW-1133">Transmembrane helix</keyword>
<name>A0A3D8IP86_9HELI</name>
<evidence type="ECO:0000313" key="3">
    <source>
        <dbReference type="Proteomes" id="UP000256514"/>
    </source>
</evidence>
<gene>
    <name evidence="2" type="ORF">CQA54_06165</name>
</gene>
<dbReference type="RefSeq" id="WP_115571246.1">
    <property type="nucleotide sequence ID" value="NZ_NXLT01000004.1"/>
</dbReference>
<keyword evidence="1" id="KW-0812">Transmembrane</keyword>
<accession>A0A3D8IP86</accession>
<evidence type="ECO:0000256" key="1">
    <source>
        <dbReference type="SAM" id="Phobius"/>
    </source>
</evidence>
<sequence length="118" mass="13250">MAYMLFVIFVTLLIALIIMIIKDSQEIDTKKRIGITISLVIIVGLGGVYTYLQDQDAQNLYELQNAFNRGESLQCKINDDTLVVQKQDFEITSGIKSLQGKDNSPYKGIKILLESCSK</sequence>
<dbReference type="EMBL" id="NXLT01000004">
    <property type="protein sequence ID" value="RDU66933.1"/>
    <property type="molecule type" value="Genomic_DNA"/>
</dbReference>
<evidence type="ECO:0000313" key="2">
    <source>
        <dbReference type="EMBL" id="RDU66933.1"/>
    </source>
</evidence>